<reference evidence="1 2" key="1">
    <citation type="submission" date="2020-02" db="EMBL/GenBank/DDBJ databases">
        <title>Draft genome sequence of Haematococcus lacustris strain NIES-144.</title>
        <authorList>
            <person name="Morimoto D."/>
            <person name="Nakagawa S."/>
            <person name="Yoshida T."/>
            <person name="Sawayama S."/>
        </authorList>
    </citation>
    <scope>NUCLEOTIDE SEQUENCE [LARGE SCALE GENOMIC DNA]</scope>
    <source>
        <strain evidence="1 2">NIES-144</strain>
    </source>
</reference>
<dbReference type="EMBL" id="BLLF01000423">
    <property type="protein sequence ID" value="GFH11654.1"/>
    <property type="molecule type" value="Genomic_DNA"/>
</dbReference>
<accession>A0A699YXX5</accession>
<dbReference type="Gene3D" id="1.10.510.10">
    <property type="entry name" value="Transferase(Phosphotransferase) domain 1"/>
    <property type="match status" value="1"/>
</dbReference>
<comment type="caution">
    <text evidence="1">The sequence shown here is derived from an EMBL/GenBank/DDBJ whole genome shotgun (WGS) entry which is preliminary data.</text>
</comment>
<name>A0A699YXX5_HAELA</name>
<protein>
    <submittedName>
        <fullName evidence="1">Protein kinase domain-containing protein</fullName>
    </submittedName>
</protein>
<dbReference type="InterPro" id="IPR011009">
    <property type="entry name" value="Kinase-like_dom_sf"/>
</dbReference>
<organism evidence="1 2">
    <name type="scientific">Haematococcus lacustris</name>
    <name type="common">Green alga</name>
    <name type="synonym">Haematococcus pluvialis</name>
    <dbReference type="NCBI Taxonomy" id="44745"/>
    <lineage>
        <taxon>Eukaryota</taxon>
        <taxon>Viridiplantae</taxon>
        <taxon>Chlorophyta</taxon>
        <taxon>core chlorophytes</taxon>
        <taxon>Chlorophyceae</taxon>
        <taxon>CS clade</taxon>
        <taxon>Chlamydomonadales</taxon>
        <taxon>Haematococcaceae</taxon>
        <taxon>Haematococcus</taxon>
    </lineage>
</organism>
<dbReference type="SUPFAM" id="SSF56112">
    <property type="entry name" value="Protein kinase-like (PK-like)"/>
    <property type="match status" value="1"/>
</dbReference>
<keyword evidence="1" id="KW-0808">Transferase</keyword>
<gene>
    <name evidence="1" type="ORF">HaLaN_07188</name>
</gene>
<keyword evidence="2" id="KW-1185">Reference proteome</keyword>
<evidence type="ECO:0000313" key="1">
    <source>
        <dbReference type="EMBL" id="GFH11654.1"/>
    </source>
</evidence>
<evidence type="ECO:0000313" key="2">
    <source>
        <dbReference type="Proteomes" id="UP000485058"/>
    </source>
</evidence>
<sequence length="95" mass="9989">MPKDPQDSAEAASLGTAANTAAKLPLLQGALPLRAVLHLAIQIAQGLAFLHPTIIHRDLKPGVGCDIWEAGAGSQYYGVDNIQCPALLQPHSTRL</sequence>
<dbReference type="AlphaFoldDB" id="A0A699YXX5"/>
<keyword evidence="1" id="KW-0418">Kinase</keyword>
<dbReference type="GO" id="GO:0016301">
    <property type="term" value="F:kinase activity"/>
    <property type="evidence" value="ECO:0007669"/>
    <property type="project" value="UniProtKB-KW"/>
</dbReference>
<dbReference type="Proteomes" id="UP000485058">
    <property type="component" value="Unassembled WGS sequence"/>
</dbReference>
<proteinExistence type="predicted"/>